<dbReference type="EMBL" id="QCXX01000003">
    <property type="protein sequence ID" value="PUV24414.1"/>
    <property type="molecule type" value="Genomic_DNA"/>
</dbReference>
<dbReference type="Proteomes" id="UP000250831">
    <property type="component" value="Unassembled WGS sequence"/>
</dbReference>
<dbReference type="Pfam" id="PF16133">
    <property type="entry name" value="DUF4844"/>
    <property type="match status" value="1"/>
</dbReference>
<organism evidence="1 2">
    <name type="scientific">Sphingobacterium athyrii</name>
    <dbReference type="NCBI Taxonomy" id="2152717"/>
    <lineage>
        <taxon>Bacteria</taxon>
        <taxon>Pseudomonadati</taxon>
        <taxon>Bacteroidota</taxon>
        <taxon>Sphingobacteriia</taxon>
        <taxon>Sphingobacteriales</taxon>
        <taxon>Sphingobacteriaceae</taxon>
        <taxon>Sphingobacterium</taxon>
    </lineage>
</organism>
<evidence type="ECO:0000313" key="2">
    <source>
        <dbReference type="Proteomes" id="UP000250831"/>
    </source>
</evidence>
<evidence type="ECO:0008006" key="3">
    <source>
        <dbReference type="Google" id="ProtNLM"/>
    </source>
</evidence>
<proteinExistence type="predicted"/>
<dbReference type="Gene3D" id="1.20.1480.40">
    <property type="entry name" value="Uncharacterised protein PF16133, DUF4844"/>
    <property type="match status" value="1"/>
</dbReference>
<evidence type="ECO:0000313" key="1">
    <source>
        <dbReference type="EMBL" id="PUV24414.1"/>
    </source>
</evidence>
<dbReference type="AlphaFoldDB" id="A0A363NUF5"/>
<comment type="caution">
    <text evidence="1">The sequence shown here is derived from an EMBL/GenBank/DDBJ whole genome shotgun (WGS) entry which is preliminary data.</text>
</comment>
<reference evidence="1 2" key="1">
    <citation type="submission" date="2018-04" db="EMBL/GenBank/DDBJ databases">
        <title>Sphingobacterium sp. M46 Genome.</title>
        <authorList>
            <person name="Cheng J."/>
            <person name="Li Y."/>
        </authorList>
    </citation>
    <scope>NUCLEOTIDE SEQUENCE [LARGE SCALE GENOMIC DNA]</scope>
    <source>
        <strain evidence="1 2">M46</strain>
    </source>
</reference>
<protein>
    <recommendedName>
        <fullName evidence="3">DUF4844 domain-containing protein</fullName>
    </recommendedName>
</protein>
<dbReference type="OrthoDB" id="6710549at2"/>
<name>A0A363NUF5_9SPHI</name>
<dbReference type="RefSeq" id="WP_108634340.1">
    <property type="nucleotide sequence ID" value="NZ_QCXX01000003.1"/>
</dbReference>
<dbReference type="PROSITE" id="PS51257">
    <property type="entry name" value="PROKAR_LIPOPROTEIN"/>
    <property type="match status" value="1"/>
</dbReference>
<sequence>MKLLNKSFVYRFVVLFLLTLAVYSCNKSMDNNTMKKVESLEKLKKEPKFIATAFYPGLENKENQKALSDLFDSTINEFIKGAEDNFSDVQYQDLMKVSLKKFDIYNLDTEDREYICGYYEKIMDAIELESSGGVLNEWMYGFDV</sequence>
<keyword evidence="2" id="KW-1185">Reference proteome</keyword>
<accession>A0A363NUF5</accession>
<gene>
    <name evidence="1" type="ORF">DCO56_13800</name>
</gene>
<dbReference type="InterPro" id="IPR032301">
    <property type="entry name" value="DUF4844"/>
</dbReference>
<dbReference type="InterPro" id="IPR038360">
    <property type="entry name" value="DUF4844_sf"/>
</dbReference>